<reference evidence="1" key="2">
    <citation type="submission" date="2020-05" db="UniProtKB">
        <authorList>
            <consortium name="EnsemblMetazoa"/>
        </authorList>
    </citation>
    <scope>IDENTIFICATION</scope>
    <source>
        <strain evidence="1">MINIMUS1</strain>
    </source>
</reference>
<dbReference type="AlphaFoldDB" id="A0A182W4D5"/>
<accession>A0A182W4D5</accession>
<evidence type="ECO:0000313" key="1">
    <source>
        <dbReference type="EnsemblMetazoa" id="AMIN005198-PA"/>
    </source>
</evidence>
<organism evidence="1 2">
    <name type="scientific">Anopheles minimus</name>
    <dbReference type="NCBI Taxonomy" id="112268"/>
    <lineage>
        <taxon>Eukaryota</taxon>
        <taxon>Metazoa</taxon>
        <taxon>Ecdysozoa</taxon>
        <taxon>Arthropoda</taxon>
        <taxon>Hexapoda</taxon>
        <taxon>Insecta</taxon>
        <taxon>Pterygota</taxon>
        <taxon>Neoptera</taxon>
        <taxon>Endopterygota</taxon>
        <taxon>Diptera</taxon>
        <taxon>Nematocera</taxon>
        <taxon>Culicoidea</taxon>
        <taxon>Culicidae</taxon>
        <taxon>Anophelinae</taxon>
        <taxon>Anopheles</taxon>
    </lineage>
</organism>
<proteinExistence type="predicted"/>
<dbReference type="VEuPathDB" id="VectorBase:AMIN005198"/>
<keyword evidence="2" id="KW-1185">Reference proteome</keyword>
<name>A0A182W4D5_9DIPT</name>
<evidence type="ECO:0000313" key="2">
    <source>
        <dbReference type="Proteomes" id="UP000075920"/>
    </source>
</evidence>
<protein>
    <submittedName>
        <fullName evidence="1">Uncharacterized protein</fullName>
    </submittedName>
</protein>
<reference evidence="2" key="1">
    <citation type="submission" date="2013-03" db="EMBL/GenBank/DDBJ databases">
        <title>The Genome Sequence of Anopheles minimus MINIMUS1.</title>
        <authorList>
            <consortium name="The Broad Institute Genomics Platform"/>
            <person name="Neafsey D.E."/>
            <person name="Walton C."/>
            <person name="Walker B."/>
            <person name="Young S.K."/>
            <person name="Zeng Q."/>
            <person name="Gargeya S."/>
            <person name="Fitzgerald M."/>
            <person name="Haas B."/>
            <person name="Abouelleil A."/>
            <person name="Allen A.W."/>
            <person name="Alvarado L."/>
            <person name="Arachchi H.M."/>
            <person name="Berlin A.M."/>
            <person name="Chapman S.B."/>
            <person name="Gainer-Dewar J."/>
            <person name="Goldberg J."/>
            <person name="Griggs A."/>
            <person name="Gujja S."/>
            <person name="Hansen M."/>
            <person name="Howarth C."/>
            <person name="Imamovic A."/>
            <person name="Ireland A."/>
            <person name="Larimer J."/>
            <person name="McCowan C."/>
            <person name="Murphy C."/>
            <person name="Pearson M."/>
            <person name="Poon T.W."/>
            <person name="Priest M."/>
            <person name="Roberts A."/>
            <person name="Saif S."/>
            <person name="Shea T."/>
            <person name="Sisk P."/>
            <person name="Sykes S."/>
            <person name="Wortman J."/>
            <person name="Nusbaum C."/>
            <person name="Birren B."/>
        </authorList>
    </citation>
    <scope>NUCLEOTIDE SEQUENCE [LARGE SCALE GENOMIC DNA]</scope>
    <source>
        <strain evidence="2">MINIMUS1</strain>
    </source>
</reference>
<dbReference type="Proteomes" id="UP000075920">
    <property type="component" value="Unassembled WGS sequence"/>
</dbReference>
<dbReference type="EnsemblMetazoa" id="AMIN005198-RA">
    <property type="protein sequence ID" value="AMIN005198-PA"/>
    <property type="gene ID" value="AMIN005198"/>
</dbReference>
<sequence length="61" mass="7110">MMFPYGRRPFPNLSRSTASANYPCSGSVPRVWWCAFKRRCIVCVLPSEMGRDRYRTPFNSC</sequence>